<evidence type="ECO:0000256" key="6">
    <source>
        <dbReference type="ARBA" id="ARBA00034316"/>
    </source>
</evidence>
<comment type="catalytic activity">
    <reaction evidence="8">
        <text>3',3'-cUAMP + H2O = U[3'-5']pAp[3'] + H(+)</text>
        <dbReference type="Rhea" id="RHEA:72835"/>
        <dbReference type="ChEBI" id="CHEBI:15377"/>
        <dbReference type="ChEBI" id="CHEBI:15378"/>
        <dbReference type="ChEBI" id="CHEBI:143809"/>
        <dbReference type="ChEBI" id="CHEBI:192498"/>
    </reaction>
    <physiologicalReaction direction="left-to-right" evidence="8">
        <dbReference type="Rhea" id="RHEA:72836"/>
    </physiologicalReaction>
</comment>
<dbReference type="OrthoDB" id="7491028at2"/>
<evidence type="ECO:0000256" key="2">
    <source>
        <dbReference type="ARBA" id="ARBA00034233"/>
    </source>
</evidence>
<dbReference type="AlphaFoldDB" id="A0A1T5BNI7"/>
<evidence type="ECO:0000256" key="3">
    <source>
        <dbReference type="ARBA" id="ARBA00034240"/>
    </source>
</evidence>
<evidence type="ECO:0000259" key="10">
    <source>
        <dbReference type="Pfam" id="PF23474"/>
    </source>
</evidence>
<accession>A0A1T5BNI7</accession>
<feature type="domain" description="Anti-CBASS protein Acb1-like N-terminal" evidence="9">
    <location>
        <begin position="38"/>
        <end position="384"/>
    </location>
</feature>
<comment type="catalytic activity">
    <reaction evidence="4">
        <text>3',3',3'-cAAG + H2O = A[3'-5']pG[3'-5']pAp[3'] + H(+)</text>
        <dbReference type="Rhea" id="RHEA:72867"/>
        <dbReference type="ChEBI" id="CHEBI:15377"/>
        <dbReference type="ChEBI" id="CHEBI:15378"/>
        <dbReference type="ChEBI" id="CHEBI:143810"/>
        <dbReference type="ChEBI" id="CHEBI:192533"/>
    </reaction>
    <physiologicalReaction direction="left-to-right" evidence="4">
        <dbReference type="Rhea" id="RHEA:72868"/>
    </physiologicalReaction>
</comment>
<comment type="similarity">
    <text evidence="6">Belongs to the anti-CBASS protein Acb1 family.</text>
</comment>
<evidence type="ECO:0000313" key="11">
    <source>
        <dbReference type="EMBL" id="SKB48862.1"/>
    </source>
</evidence>
<dbReference type="Pfam" id="PF06381">
    <property type="entry name" value="Phage_portal_3"/>
    <property type="match status" value="1"/>
</dbReference>
<keyword evidence="12" id="KW-1185">Reference proteome</keyword>
<comment type="catalytic activity">
    <reaction evidence="3">
        <text>3',3',3'-c-tri-AMP + H2O = A[3'-5']pA[3'-5']pAp[3'] + H(+)</text>
        <dbReference type="Rhea" id="RHEA:72859"/>
        <dbReference type="ChEBI" id="CHEBI:15377"/>
        <dbReference type="ChEBI" id="CHEBI:15378"/>
        <dbReference type="ChEBI" id="CHEBI:192523"/>
        <dbReference type="ChEBI" id="CHEBI:192530"/>
    </reaction>
    <physiologicalReaction direction="left-to-right" evidence="3">
        <dbReference type="Rhea" id="RHEA:72860"/>
    </physiologicalReaction>
</comment>
<dbReference type="Proteomes" id="UP000189818">
    <property type="component" value="Unassembled WGS sequence"/>
</dbReference>
<dbReference type="GO" id="GO:0016787">
    <property type="term" value="F:hydrolase activity"/>
    <property type="evidence" value="ECO:0007669"/>
    <property type="project" value="UniProtKB-KW"/>
</dbReference>
<evidence type="ECO:0000256" key="7">
    <source>
        <dbReference type="ARBA" id="ARBA00034343"/>
    </source>
</evidence>
<dbReference type="Pfam" id="PF23474">
    <property type="entry name" value="Acb1"/>
    <property type="match status" value="1"/>
</dbReference>
<feature type="domain" description="Anti-CBASS protein Acb1-like C-terminal" evidence="10">
    <location>
        <begin position="469"/>
        <end position="617"/>
    </location>
</feature>
<protein>
    <recommendedName>
        <fullName evidence="7">Anti-CBASS protein Acb1</fullName>
    </recommendedName>
</protein>
<keyword evidence="1" id="KW-0378">Hydrolase</keyword>
<reference evidence="12" key="1">
    <citation type="submission" date="2017-02" db="EMBL/GenBank/DDBJ databases">
        <authorList>
            <person name="Varghese N."/>
            <person name="Submissions S."/>
        </authorList>
    </citation>
    <scope>NUCLEOTIDE SEQUENCE [LARGE SCALE GENOMIC DNA]</scope>
    <source>
        <strain evidence="12">UM2</strain>
    </source>
</reference>
<name>A0A1T5BNI7_9SPHN</name>
<dbReference type="EMBL" id="FUYM01000003">
    <property type="protein sequence ID" value="SKB48862.1"/>
    <property type="molecule type" value="Genomic_DNA"/>
</dbReference>
<dbReference type="STRING" id="439228.SAMN06295920_103159"/>
<evidence type="ECO:0000256" key="1">
    <source>
        <dbReference type="ARBA" id="ARBA00022801"/>
    </source>
</evidence>
<proteinExistence type="inferred from homology"/>
<evidence type="ECO:0000256" key="8">
    <source>
        <dbReference type="ARBA" id="ARBA00048123"/>
    </source>
</evidence>
<comment type="catalytic activity">
    <reaction evidence="5">
        <text>3',3'-cGAMP + H2O = G[3'-5']pAp[3'] + H(+)</text>
        <dbReference type="Rhea" id="RHEA:72831"/>
        <dbReference type="ChEBI" id="CHEBI:15377"/>
        <dbReference type="ChEBI" id="CHEBI:15378"/>
        <dbReference type="ChEBI" id="CHEBI:71501"/>
        <dbReference type="ChEBI" id="CHEBI:192497"/>
    </reaction>
    <physiologicalReaction direction="left-to-right" evidence="5">
        <dbReference type="Rhea" id="RHEA:72832"/>
    </physiologicalReaction>
</comment>
<evidence type="ECO:0000256" key="5">
    <source>
        <dbReference type="ARBA" id="ARBA00034283"/>
    </source>
</evidence>
<comment type="catalytic activity">
    <reaction evidence="2">
        <text>3',3',3'-cAAG + H2O = G[3'-5']pA[3'-5']pAp[3'] + H(+)</text>
        <dbReference type="Rhea" id="RHEA:72863"/>
        <dbReference type="ChEBI" id="CHEBI:15377"/>
        <dbReference type="ChEBI" id="CHEBI:15378"/>
        <dbReference type="ChEBI" id="CHEBI:143810"/>
        <dbReference type="ChEBI" id="CHEBI:192532"/>
    </reaction>
    <physiologicalReaction direction="left-to-right" evidence="2">
        <dbReference type="Rhea" id="RHEA:72864"/>
    </physiologicalReaction>
</comment>
<gene>
    <name evidence="11" type="ORF">SAMN06295920_103159</name>
</gene>
<dbReference type="InterPro" id="IPR056175">
    <property type="entry name" value="Acb1-like_C"/>
</dbReference>
<sequence>MAWITDSLRTAIGSVAGLNPLNRAATALPNVFTHQLALVAYMSSGMLRKVIAIPADDRVREWRDWQASKDDIALIEAEEARLGLQAKVKQAEVLRGIGGGALILITAGDHAQPLKPEQIAQGGLVAVNVVSRWQISGRNWIRDLASPDYGAPTMWEVSSNGKQTPIHPSRVVCFRGEPIPAGGTVSDEDAFWGDSRLLRVYTEVQRADETQGWFAALVRKAKLLRIGIPDLDSMDEDRIAKRVGLIAEGEGILNATVFRSAGANGDAGETVTDYQVTWTGIPAVMDAFDQRVAAVADIPFTRLMGRSPAGMNSTGQHDTDNWNRAVASGQNLETKPCLNQIDPILLRSAGVAQPDEVTWKFAPLWTPTEKEEADTFKTTMDAVTALMNTGAIPEEAFNKGVQNLLTEREYIPGLDQALEEVPEAERYGGMAEPTAADLGGDPSAIAGQPRTTVVAGDAAHFFADAKPRPLYVQRKLLNADELIAWAKSVGFTSTLPAEDMHVTVLYSRTAVDPIKMGESWNENEKGEIAVKPGGPRAIERLGENAVVLLFASSELSWRHESMVRAGGSHDYGDYQPHVTLTYEAPAGIDLDAIKPFTGRLLFGPELFEPLDLDWKSKVTEA</sequence>
<dbReference type="InterPro" id="IPR024459">
    <property type="entry name" value="Acb1-like_N"/>
</dbReference>
<evidence type="ECO:0000259" key="9">
    <source>
        <dbReference type="Pfam" id="PF06381"/>
    </source>
</evidence>
<organism evidence="11 12">
    <name type="scientific">Rhizorhabdus histidinilytica</name>
    <dbReference type="NCBI Taxonomy" id="439228"/>
    <lineage>
        <taxon>Bacteria</taxon>
        <taxon>Pseudomonadati</taxon>
        <taxon>Pseudomonadota</taxon>
        <taxon>Alphaproteobacteria</taxon>
        <taxon>Sphingomonadales</taxon>
        <taxon>Sphingomonadaceae</taxon>
        <taxon>Rhizorhabdus</taxon>
    </lineage>
</organism>
<evidence type="ECO:0000256" key="4">
    <source>
        <dbReference type="ARBA" id="ARBA00034244"/>
    </source>
</evidence>
<evidence type="ECO:0000313" key="12">
    <source>
        <dbReference type="Proteomes" id="UP000189818"/>
    </source>
</evidence>